<evidence type="ECO:0000313" key="1">
    <source>
        <dbReference type="EMBL" id="CAG8794016.1"/>
    </source>
</evidence>
<gene>
    <name evidence="1" type="ORF">RPERSI_LOCUS19674</name>
</gene>
<name>A0ACA9RHK5_9GLOM</name>
<proteinExistence type="predicted"/>
<dbReference type="Proteomes" id="UP000789920">
    <property type="component" value="Unassembled WGS sequence"/>
</dbReference>
<reference evidence="1" key="1">
    <citation type="submission" date="2021-06" db="EMBL/GenBank/DDBJ databases">
        <authorList>
            <person name="Kallberg Y."/>
            <person name="Tangrot J."/>
            <person name="Rosling A."/>
        </authorList>
    </citation>
    <scope>NUCLEOTIDE SEQUENCE</scope>
    <source>
        <strain evidence="1">MA461A</strain>
    </source>
</reference>
<comment type="caution">
    <text evidence="1">The sequence shown here is derived from an EMBL/GenBank/DDBJ whole genome shotgun (WGS) entry which is preliminary data.</text>
</comment>
<feature type="non-terminal residue" evidence="1">
    <location>
        <position position="1"/>
    </location>
</feature>
<dbReference type="EMBL" id="CAJVQC010054296">
    <property type="protein sequence ID" value="CAG8794016.1"/>
    <property type="molecule type" value="Genomic_DNA"/>
</dbReference>
<feature type="non-terminal residue" evidence="1">
    <location>
        <position position="249"/>
    </location>
</feature>
<accession>A0ACA9RHK5</accession>
<protein>
    <submittedName>
        <fullName evidence="1">30012_t:CDS:1</fullName>
    </submittedName>
</protein>
<keyword evidence="2" id="KW-1185">Reference proteome</keyword>
<organism evidence="1 2">
    <name type="scientific">Racocetra persica</name>
    <dbReference type="NCBI Taxonomy" id="160502"/>
    <lineage>
        <taxon>Eukaryota</taxon>
        <taxon>Fungi</taxon>
        <taxon>Fungi incertae sedis</taxon>
        <taxon>Mucoromycota</taxon>
        <taxon>Glomeromycotina</taxon>
        <taxon>Glomeromycetes</taxon>
        <taxon>Diversisporales</taxon>
        <taxon>Gigasporaceae</taxon>
        <taxon>Racocetra</taxon>
    </lineage>
</organism>
<evidence type="ECO:0000313" key="2">
    <source>
        <dbReference type="Proteomes" id="UP000789920"/>
    </source>
</evidence>
<sequence>HVLTVEKIIKNVREQLRVRTVQNTILDVFLLTRAKNVDQTPSLRHLMPTYSHEQDVHLTLSEYFNNLNQEPRTSQDNSYNAITQETIFSQADLNADHTAAVNNQDTTQINLIDNMQLLLHNRELSNLLNSQYNYMQLFSVGPTQDNSPAQNIHNVTSAYFNTVIQNQLRTPQSNGYYTTTQQTIFSAQADLNTDYTTTISNQDTMDINFIDNTPLLLHSRELSNLQNNQFSFDLLNSDGYHVHQYNGMP</sequence>